<evidence type="ECO:0000313" key="2">
    <source>
        <dbReference type="EMBL" id="HFM96604.1"/>
    </source>
</evidence>
<feature type="signal peptide" evidence="1">
    <location>
        <begin position="1"/>
        <end position="30"/>
    </location>
</feature>
<dbReference type="InterPro" id="IPR026374">
    <property type="entry name" value="Cyano_PEP"/>
</dbReference>
<protein>
    <submittedName>
        <fullName evidence="2">PEP-CTERM sorting domain-containing protein</fullName>
    </submittedName>
</protein>
<evidence type="ECO:0000256" key="1">
    <source>
        <dbReference type="SAM" id="SignalP"/>
    </source>
</evidence>
<dbReference type="AlphaFoldDB" id="A0A7C3KB29"/>
<gene>
    <name evidence="2" type="ORF">ENR64_02335</name>
</gene>
<proteinExistence type="predicted"/>
<sequence length="225" mass="22345">MAKKMAAKVFVKTAMLTAGALLITTTSAYAKPNKPANGGGGAGGGGGFSVTNCANGSVTAGGLGFSDCAGTFTGNDTGSGDPLLTALMGGLFEGYSSAEGTWSLYGKSDDGKGNLIAGNGLTSGTWNVSEAITGPFVMSLKASNFYSAYLFDESFGSVTGGTFNTSGVAQKSGGGSPGLSHGSLFVFTPNTKPSTAVPEPFTILGTTVAAGIGYSLKKRHQAKAK</sequence>
<name>A0A7C3KB29_9CYAN</name>
<dbReference type="NCBIfam" id="TIGR04155">
    <property type="entry name" value="cyano_PEP"/>
    <property type="match status" value="1"/>
</dbReference>
<accession>A0A7C3KB29</accession>
<feature type="chain" id="PRO_5027832807" evidence="1">
    <location>
        <begin position="31"/>
        <end position="225"/>
    </location>
</feature>
<organism evidence="2">
    <name type="scientific">Oscillatoriales cyanobacterium SpSt-418</name>
    <dbReference type="NCBI Taxonomy" id="2282169"/>
    <lineage>
        <taxon>Bacteria</taxon>
        <taxon>Bacillati</taxon>
        <taxon>Cyanobacteriota</taxon>
        <taxon>Cyanophyceae</taxon>
        <taxon>Oscillatoriophycideae</taxon>
        <taxon>Oscillatoriales</taxon>
    </lineage>
</organism>
<comment type="caution">
    <text evidence="2">The sequence shown here is derived from an EMBL/GenBank/DDBJ whole genome shotgun (WGS) entry which is preliminary data.</text>
</comment>
<keyword evidence="1" id="KW-0732">Signal</keyword>
<dbReference type="EMBL" id="DSRU01000036">
    <property type="protein sequence ID" value="HFM96604.1"/>
    <property type="molecule type" value="Genomic_DNA"/>
</dbReference>
<reference evidence="2" key="1">
    <citation type="journal article" date="2020" name="mSystems">
        <title>Genome- and Community-Level Interaction Insights into Carbon Utilization and Element Cycling Functions of Hydrothermarchaeota in Hydrothermal Sediment.</title>
        <authorList>
            <person name="Zhou Z."/>
            <person name="Liu Y."/>
            <person name="Xu W."/>
            <person name="Pan J."/>
            <person name="Luo Z.H."/>
            <person name="Li M."/>
        </authorList>
    </citation>
    <scope>NUCLEOTIDE SEQUENCE [LARGE SCALE GENOMIC DNA]</scope>
    <source>
        <strain evidence="2">SpSt-418</strain>
    </source>
</reference>